<dbReference type="GO" id="GO:0000049">
    <property type="term" value="F:tRNA binding"/>
    <property type="evidence" value="ECO:0007669"/>
    <property type="project" value="UniProtKB-UniRule"/>
</dbReference>
<keyword evidence="2" id="KW-0963">Cytoplasm</keyword>
<evidence type="ECO:0000256" key="3">
    <source>
        <dbReference type="ARBA" id="ARBA00022555"/>
    </source>
</evidence>
<evidence type="ECO:0000256" key="5">
    <source>
        <dbReference type="ARBA" id="ARBA00022679"/>
    </source>
</evidence>
<organism evidence="15 16">
    <name type="scientific">Chrysochromulina tobinii</name>
    <dbReference type="NCBI Taxonomy" id="1460289"/>
    <lineage>
        <taxon>Eukaryota</taxon>
        <taxon>Haptista</taxon>
        <taxon>Haptophyta</taxon>
        <taxon>Prymnesiophyceae</taxon>
        <taxon>Prymnesiales</taxon>
        <taxon>Chrysochromulinaceae</taxon>
        <taxon>Chrysochromulina</taxon>
    </lineage>
</organism>
<evidence type="ECO:0000256" key="7">
    <source>
        <dbReference type="ARBA" id="ARBA00022694"/>
    </source>
</evidence>
<dbReference type="AlphaFoldDB" id="A0A0M0JC63"/>
<evidence type="ECO:0000313" key="16">
    <source>
        <dbReference type="Proteomes" id="UP000037460"/>
    </source>
</evidence>
<evidence type="ECO:0000256" key="10">
    <source>
        <dbReference type="PROSITE-ProRule" id="PRU00959"/>
    </source>
</evidence>
<keyword evidence="3 10" id="KW-0820">tRNA-binding</keyword>
<evidence type="ECO:0000256" key="2">
    <source>
        <dbReference type="ARBA" id="ARBA00022490"/>
    </source>
</evidence>
<evidence type="ECO:0000256" key="12">
    <source>
        <dbReference type="SAM" id="Phobius"/>
    </source>
</evidence>
<dbReference type="Gene3D" id="3.40.50.150">
    <property type="entry name" value="Vaccinia Virus protein VP39"/>
    <property type="match status" value="1"/>
</dbReference>
<dbReference type="GO" id="GO:0008033">
    <property type="term" value="P:tRNA processing"/>
    <property type="evidence" value="ECO:0007669"/>
    <property type="project" value="UniProtKB-UniRule"/>
</dbReference>
<dbReference type="CDD" id="cd02440">
    <property type="entry name" value="AdoMet_MTases"/>
    <property type="match status" value="1"/>
</dbReference>
<dbReference type="PROSITE" id="PS00092">
    <property type="entry name" value="N6_MTASE"/>
    <property type="match status" value="1"/>
</dbReference>
<keyword evidence="12" id="KW-0472">Membrane</keyword>
<name>A0A0M0JC63_9EUKA</name>
<dbReference type="Proteomes" id="UP000037460">
    <property type="component" value="Unassembled WGS sequence"/>
</dbReference>
<dbReference type="PRINTS" id="PR00507">
    <property type="entry name" value="N12N6MTFRASE"/>
</dbReference>
<gene>
    <name evidence="15" type="ORF">Ctob_000229</name>
</gene>
<keyword evidence="8 10" id="KW-0694">RNA-binding</keyword>
<accession>A0A0M0JC63</accession>
<evidence type="ECO:0000256" key="1">
    <source>
        <dbReference type="ARBA" id="ARBA00004496"/>
    </source>
</evidence>
<dbReference type="EC" id="2.1.1.214" evidence="9"/>
<keyword evidence="16" id="KW-1185">Reference proteome</keyword>
<evidence type="ECO:0000256" key="11">
    <source>
        <dbReference type="SAM" id="MobiDB-lite"/>
    </source>
</evidence>
<comment type="caution">
    <text evidence="15">The sequence shown here is derived from an EMBL/GenBank/DDBJ whole genome shotgun (WGS) entry which is preliminary data.</text>
</comment>
<keyword evidence="6 10" id="KW-0949">S-adenosyl-L-methionine</keyword>
<dbReference type="GO" id="GO:0043527">
    <property type="term" value="C:tRNA methyltransferase complex"/>
    <property type="evidence" value="ECO:0007669"/>
    <property type="project" value="UniProtKB-ARBA"/>
</dbReference>
<dbReference type="Pfam" id="PF01170">
    <property type="entry name" value="UPF0020"/>
    <property type="match status" value="1"/>
</dbReference>
<keyword evidence="5 10" id="KW-0808">Transferase</keyword>
<evidence type="ECO:0000256" key="9">
    <source>
        <dbReference type="ARBA" id="ARBA00066937"/>
    </source>
</evidence>
<evidence type="ECO:0000256" key="6">
    <source>
        <dbReference type="ARBA" id="ARBA00022691"/>
    </source>
</evidence>
<evidence type="ECO:0000259" key="14">
    <source>
        <dbReference type="Pfam" id="PF25904"/>
    </source>
</evidence>
<comment type="subcellular location">
    <subcellularLocation>
        <location evidence="1">Cytoplasm</location>
    </subcellularLocation>
</comment>
<feature type="domain" description="Ribosomal RNA large subunit methyltransferase K/L-like methyltransferase" evidence="13">
    <location>
        <begin position="208"/>
        <end position="349"/>
    </location>
</feature>
<dbReference type="EMBL" id="JWZX01003118">
    <property type="protein sequence ID" value="KOO24169.1"/>
    <property type="molecule type" value="Genomic_DNA"/>
</dbReference>
<dbReference type="PANTHER" id="PTHR13370:SF3">
    <property type="entry name" value="TRNA (GUANINE(10)-N2)-METHYLTRANSFERASE HOMOLOG"/>
    <property type="match status" value="1"/>
</dbReference>
<dbReference type="SUPFAM" id="SSF53335">
    <property type="entry name" value="S-adenosyl-L-methionine-dependent methyltransferases"/>
    <property type="match status" value="1"/>
</dbReference>
<proteinExistence type="inferred from homology"/>
<dbReference type="InterPro" id="IPR016691">
    <property type="entry name" value="TRMT11"/>
</dbReference>
<reference evidence="16" key="1">
    <citation type="journal article" date="2015" name="PLoS Genet.">
        <title>Genome Sequence and Transcriptome Analyses of Chrysochromulina tobin: Metabolic Tools for Enhanced Algal Fitness in the Prominent Order Prymnesiales (Haptophyceae).</title>
        <authorList>
            <person name="Hovde B.T."/>
            <person name="Deodato C.R."/>
            <person name="Hunsperger H.M."/>
            <person name="Ryken S.A."/>
            <person name="Yost W."/>
            <person name="Jha R.K."/>
            <person name="Patterson J."/>
            <person name="Monnat R.J. Jr."/>
            <person name="Barlow S.B."/>
            <person name="Starkenburg S.R."/>
            <person name="Cattolico R.A."/>
        </authorList>
    </citation>
    <scope>NUCLEOTIDE SEQUENCE</scope>
    <source>
        <strain evidence="16">CCMP291</strain>
    </source>
</reference>
<dbReference type="InterPro" id="IPR000241">
    <property type="entry name" value="RlmKL-like_Mtase"/>
</dbReference>
<dbReference type="InterPro" id="IPR029063">
    <property type="entry name" value="SAM-dependent_MTases_sf"/>
</dbReference>
<dbReference type="OrthoDB" id="333024at2759"/>
<protein>
    <recommendedName>
        <fullName evidence="9">tRNA (guanine(10)-N(2))-methyltransferase</fullName>
        <ecNumber evidence="9">2.1.1.214</ecNumber>
    </recommendedName>
</protein>
<evidence type="ECO:0000256" key="8">
    <source>
        <dbReference type="ARBA" id="ARBA00022884"/>
    </source>
</evidence>
<dbReference type="GO" id="GO:0160102">
    <property type="term" value="F:tRNA (guanine(10)-N2)-methyltransferase activity"/>
    <property type="evidence" value="ECO:0007669"/>
    <property type="project" value="UniProtKB-EC"/>
</dbReference>
<dbReference type="InterPro" id="IPR002052">
    <property type="entry name" value="DNA_methylase_N6_adenine_CS"/>
</dbReference>
<dbReference type="PANTHER" id="PTHR13370">
    <property type="entry name" value="RNA METHYLASE-RELATED"/>
    <property type="match status" value="1"/>
</dbReference>
<keyword evidence="12" id="KW-0812">Transmembrane</keyword>
<dbReference type="GO" id="GO:0005737">
    <property type="term" value="C:cytoplasm"/>
    <property type="evidence" value="ECO:0007669"/>
    <property type="project" value="UniProtKB-SubCell"/>
</dbReference>
<dbReference type="InterPro" id="IPR059073">
    <property type="entry name" value="TRMT11_N"/>
</dbReference>
<keyword evidence="12" id="KW-1133">Transmembrane helix</keyword>
<dbReference type="Pfam" id="PF25904">
    <property type="entry name" value="Tmrp11_N"/>
    <property type="match status" value="1"/>
</dbReference>
<dbReference type="PROSITE" id="PS51627">
    <property type="entry name" value="SAM_MT_TRM11"/>
    <property type="match status" value="1"/>
</dbReference>
<feature type="domain" description="tRNA (guanine(10)-N(2))-methyltransferase TRMT11 N-terminal" evidence="14">
    <location>
        <begin position="19"/>
        <end position="198"/>
    </location>
</feature>
<evidence type="ECO:0000256" key="4">
    <source>
        <dbReference type="ARBA" id="ARBA00022603"/>
    </source>
</evidence>
<feature type="transmembrane region" description="Helical" evidence="12">
    <location>
        <begin position="596"/>
        <end position="614"/>
    </location>
</feature>
<sequence length="622" mass="67938">MADATPSARPSARARGQPYICQFAKCWYEWRLGELRAAAAVTDVEVFVDADEERAWEARRYGVLLRAFLPDDEAVRRLAGRAVLVKNITEEWGSGRDWDEFAAALRAFPAERSAPFLAAGITFKINVTTLGRRLLEEERQQLIKQLEPLLAFRGSVRMRDPDVTFVLFVDTPSMKGEEGCTSTTARYRFGRWIADGRRDLVHKYDLKTRNYIGTTSLDPELSLVMANLARLRQHDLVYDPYCGTAGTLVAAAAFGARVLGCDLHGPAIRGQLRTRSGPGKQSWDAAVQGIPETFAAYGLLPPVALIQGDSGAHLAFLRAVPGGLFDAIITDPPYGIREKPAEVADEKLLSRAIEEHHLASHVPKTALAPIEHILADLFLLAEGSLVDGGRLVFLLPTTAPFTEAVLLAPPSLVFEGAFEQMMAARWSRWCITMRRRPRDVSQQHAAAVPPVPAAETVETRTPSAIFERAVLRPDDAHLIGDDKRAVAAAQSLLHPELLKKSSSARRRLARRLDKLTGGTTAQAEGGHDGHGAGSPPVPLPGAYGASTRAMRRQVRNQGRGKYEARVRAQLGAIVAGHDEGVHTNAWRLGGPFVRRWWLSTLAAGAVLLTASLLARAGARSKR</sequence>
<evidence type="ECO:0000259" key="13">
    <source>
        <dbReference type="Pfam" id="PF01170"/>
    </source>
</evidence>
<feature type="region of interest" description="Disordered" evidence="11">
    <location>
        <begin position="515"/>
        <end position="544"/>
    </location>
</feature>
<evidence type="ECO:0000313" key="15">
    <source>
        <dbReference type="EMBL" id="KOO24169.1"/>
    </source>
</evidence>
<keyword evidence="7 10" id="KW-0819">tRNA processing</keyword>
<keyword evidence="4 10" id="KW-0489">Methyltransferase</keyword>
<dbReference type="GO" id="GO:0032259">
    <property type="term" value="P:methylation"/>
    <property type="evidence" value="ECO:0007669"/>
    <property type="project" value="UniProtKB-UniRule"/>
</dbReference>
<comment type="similarity">
    <text evidence="10">Belongs to the class I-like SAM-binding methyltransferase superfamily. TRM11 methyltransferase family.</text>
</comment>